<keyword evidence="1" id="KW-1133">Transmembrane helix</keyword>
<keyword evidence="1" id="KW-0812">Transmembrane</keyword>
<proteinExistence type="predicted"/>
<protein>
    <submittedName>
        <fullName evidence="2">Uncharacterized protein</fullName>
    </submittedName>
</protein>
<name>A0A9P0X4Z6_PIEBR</name>
<evidence type="ECO:0000256" key="1">
    <source>
        <dbReference type="SAM" id="Phobius"/>
    </source>
</evidence>
<dbReference type="EMBL" id="CALOZG010000002">
    <property type="protein sequence ID" value="CAH3979651.1"/>
    <property type="molecule type" value="Genomic_DNA"/>
</dbReference>
<organism evidence="2 3">
    <name type="scientific">Pieris brassicae</name>
    <name type="common">White butterfly</name>
    <name type="synonym">Large white butterfly</name>
    <dbReference type="NCBI Taxonomy" id="7116"/>
    <lineage>
        <taxon>Eukaryota</taxon>
        <taxon>Metazoa</taxon>
        <taxon>Ecdysozoa</taxon>
        <taxon>Arthropoda</taxon>
        <taxon>Hexapoda</taxon>
        <taxon>Insecta</taxon>
        <taxon>Pterygota</taxon>
        <taxon>Neoptera</taxon>
        <taxon>Endopterygota</taxon>
        <taxon>Lepidoptera</taxon>
        <taxon>Glossata</taxon>
        <taxon>Ditrysia</taxon>
        <taxon>Papilionoidea</taxon>
        <taxon>Pieridae</taxon>
        <taxon>Pierinae</taxon>
        <taxon>Pieris</taxon>
    </lineage>
</organism>
<comment type="caution">
    <text evidence="2">The sequence shown here is derived from an EMBL/GenBank/DDBJ whole genome shotgun (WGS) entry which is preliminary data.</text>
</comment>
<keyword evidence="3" id="KW-1185">Reference proteome</keyword>
<dbReference type="GO" id="GO:0016020">
    <property type="term" value="C:membrane"/>
    <property type="evidence" value="ECO:0007669"/>
    <property type="project" value="InterPro"/>
</dbReference>
<dbReference type="Pfam" id="PF06151">
    <property type="entry name" value="Trehalose_recp"/>
    <property type="match status" value="1"/>
</dbReference>
<accession>A0A9P0X4Z6</accession>
<feature type="transmembrane region" description="Helical" evidence="1">
    <location>
        <begin position="67"/>
        <end position="87"/>
    </location>
</feature>
<gene>
    <name evidence="2" type="ORF">PIBRA_LOCUS1915</name>
</gene>
<sequence>MAKIDERRCKTRTTVCTDAHRATEPVEIRYLLIRHHAFGIDRAYDSHKDCPEEDVILSMDGIEYNVYYIYSLLFLLLRSIMISMMAVHVNTEALKPLTVLRNIQTQDYTLDVRTF</sequence>
<dbReference type="AlphaFoldDB" id="A0A9P0X4Z6"/>
<dbReference type="Proteomes" id="UP001152562">
    <property type="component" value="Unassembled WGS sequence"/>
</dbReference>
<dbReference type="GO" id="GO:0008527">
    <property type="term" value="F:taste receptor activity"/>
    <property type="evidence" value="ECO:0007669"/>
    <property type="project" value="InterPro"/>
</dbReference>
<dbReference type="InterPro" id="IPR009318">
    <property type="entry name" value="Gustatory_rcpt"/>
</dbReference>
<keyword evidence="1" id="KW-0472">Membrane</keyword>
<evidence type="ECO:0000313" key="3">
    <source>
        <dbReference type="Proteomes" id="UP001152562"/>
    </source>
</evidence>
<evidence type="ECO:0000313" key="2">
    <source>
        <dbReference type="EMBL" id="CAH3979651.1"/>
    </source>
</evidence>
<reference evidence="2" key="1">
    <citation type="submission" date="2022-05" db="EMBL/GenBank/DDBJ databases">
        <authorList>
            <person name="Okamura Y."/>
        </authorList>
    </citation>
    <scope>NUCLEOTIDE SEQUENCE</scope>
</reference>